<dbReference type="FunFam" id="1.25.40.90:FF:000012">
    <property type="entry name" value="Huntingtin interacting protein 1-related"/>
    <property type="match status" value="1"/>
</dbReference>
<feature type="coiled-coil region" evidence="7">
    <location>
        <begin position="562"/>
        <end position="666"/>
    </location>
</feature>
<accession>A0A484CFM1</accession>
<dbReference type="PROSITE" id="PS50942">
    <property type="entry name" value="ENTH"/>
    <property type="match status" value="1"/>
</dbReference>
<dbReference type="InterPro" id="IPR030224">
    <property type="entry name" value="Sla2_fam"/>
</dbReference>
<dbReference type="GO" id="GO:0048268">
    <property type="term" value="P:clathrin coat assembly"/>
    <property type="evidence" value="ECO:0007669"/>
    <property type="project" value="TreeGrafter"/>
</dbReference>
<feature type="compositionally biased region" description="Polar residues" evidence="8">
    <location>
        <begin position="1158"/>
        <end position="1363"/>
    </location>
</feature>
<keyword evidence="3" id="KW-0963">Cytoplasm</keyword>
<evidence type="ECO:0000259" key="9">
    <source>
        <dbReference type="PROSITE" id="PS50942"/>
    </source>
</evidence>
<organism evidence="11 12">
    <name type="scientific">Perca flavescens</name>
    <name type="common">American yellow perch</name>
    <name type="synonym">Morone flavescens</name>
    <dbReference type="NCBI Taxonomy" id="8167"/>
    <lineage>
        <taxon>Eukaryota</taxon>
        <taxon>Metazoa</taxon>
        <taxon>Chordata</taxon>
        <taxon>Craniata</taxon>
        <taxon>Vertebrata</taxon>
        <taxon>Euteleostomi</taxon>
        <taxon>Actinopterygii</taxon>
        <taxon>Neopterygii</taxon>
        <taxon>Teleostei</taxon>
        <taxon>Neoteleostei</taxon>
        <taxon>Acanthomorphata</taxon>
        <taxon>Eupercaria</taxon>
        <taxon>Perciformes</taxon>
        <taxon>Percoidei</taxon>
        <taxon>Percidae</taxon>
        <taxon>Percinae</taxon>
        <taxon>Perca</taxon>
    </lineage>
</organism>
<feature type="region of interest" description="Disordered" evidence="8">
    <location>
        <begin position="1103"/>
        <end position="1451"/>
    </location>
</feature>
<dbReference type="GO" id="GO:0035615">
    <property type="term" value="F:clathrin adaptor activity"/>
    <property type="evidence" value="ECO:0007669"/>
    <property type="project" value="TreeGrafter"/>
</dbReference>
<evidence type="ECO:0000256" key="3">
    <source>
        <dbReference type="ARBA" id="ARBA00022490"/>
    </source>
</evidence>
<dbReference type="Gene3D" id="1.20.1410.10">
    <property type="entry name" value="I/LWEQ domain"/>
    <property type="match status" value="1"/>
</dbReference>
<dbReference type="GO" id="GO:0007015">
    <property type="term" value="P:actin filament organization"/>
    <property type="evidence" value="ECO:0007669"/>
    <property type="project" value="TreeGrafter"/>
</dbReference>
<dbReference type="Pfam" id="PF07651">
    <property type="entry name" value="ANTH"/>
    <property type="match status" value="1"/>
</dbReference>
<feature type="domain" description="I/LWEQ" evidence="10">
    <location>
        <begin position="861"/>
        <end position="1102"/>
    </location>
</feature>
<dbReference type="GO" id="GO:0030136">
    <property type="term" value="C:clathrin-coated vesicle"/>
    <property type="evidence" value="ECO:0007669"/>
    <property type="project" value="TreeGrafter"/>
</dbReference>
<dbReference type="EMBL" id="SCKG01000016">
    <property type="protein sequence ID" value="TDH02377.1"/>
    <property type="molecule type" value="Genomic_DNA"/>
</dbReference>
<dbReference type="Gene3D" id="6.10.250.920">
    <property type="match status" value="2"/>
</dbReference>
<feature type="domain" description="ENTH" evidence="9">
    <location>
        <begin position="19"/>
        <end position="147"/>
    </location>
</feature>
<dbReference type="GO" id="GO:0051015">
    <property type="term" value="F:actin filament binding"/>
    <property type="evidence" value="ECO:0007669"/>
    <property type="project" value="TreeGrafter"/>
</dbReference>
<dbReference type="GO" id="GO:0030864">
    <property type="term" value="C:cortical actin cytoskeleton"/>
    <property type="evidence" value="ECO:0007669"/>
    <property type="project" value="TreeGrafter"/>
</dbReference>
<dbReference type="FunFam" id="1.20.5.1700:FF:000002">
    <property type="entry name" value="Huntingtin interacting protein 1"/>
    <property type="match status" value="1"/>
</dbReference>
<keyword evidence="5 7" id="KW-0175">Coiled coil</keyword>
<dbReference type="GO" id="GO:0043325">
    <property type="term" value="F:phosphatidylinositol-3,4-bisphosphate binding"/>
    <property type="evidence" value="ECO:0007669"/>
    <property type="project" value="TreeGrafter"/>
</dbReference>
<dbReference type="Pfam" id="PF01608">
    <property type="entry name" value="I_LWEQ"/>
    <property type="match status" value="1"/>
</dbReference>
<dbReference type="Gene3D" id="1.20.5.1700">
    <property type="match status" value="1"/>
</dbReference>
<keyword evidence="12" id="KW-1185">Reference proteome</keyword>
<dbReference type="PANTHER" id="PTHR10407:SF10">
    <property type="entry name" value="HUNTINGTIN-INTERACTING PROTEIN 1-RELATED PROTEIN"/>
    <property type="match status" value="1"/>
</dbReference>
<dbReference type="InterPro" id="IPR008942">
    <property type="entry name" value="ENTH_VHS"/>
</dbReference>
<comment type="similarity">
    <text evidence="2">Belongs to the SLA2 family.</text>
</comment>
<keyword evidence="6" id="KW-0009">Actin-binding</keyword>
<name>A0A484CFM1_PERFV</name>
<evidence type="ECO:0000256" key="7">
    <source>
        <dbReference type="SAM" id="Coils"/>
    </source>
</evidence>
<dbReference type="SMART" id="SM00273">
    <property type="entry name" value="ENTH"/>
    <property type="match status" value="1"/>
</dbReference>
<evidence type="ECO:0008006" key="13">
    <source>
        <dbReference type="Google" id="ProtNLM"/>
    </source>
</evidence>
<evidence type="ECO:0000256" key="8">
    <source>
        <dbReference type="SAM" id="MobiDB-lite"/>
    </source>
</evidence>
<gene>
    <name evidence="11" type="ORF">EPR50_G00172110</name>
</gene>
<comment type="subcellular location">
    <subcellularLocation>
        <location evidence="1">Cytoplasm</location>
    </subcellularLocation>
</comment>
<feature type="compositionally biased region" description="Polar residues" evidence="8">
    <location>
        <begin position="1136"/>
        <end position="1150"/>
    </location>
</feature>
<dbReference type="InterPro" id="IPR035964">
    <property type="entry name" value="I/LWEQ_dom_sf"/>
</dbReference>
<proteinExistence type="inferred from homology"/>
<dbReference type="GO" id="GO:0080025">
    <property type="term" value="F:phosphatidylinositol-3,5-bisphosphate binding"/>
    <property type="evidence" value="ECO:0007669"/>
    <property type="project" value="TreeGrafter"/>
</dbReference>
<dbReference type="Proteomes" id="UP000295070">
    <property type="component" value="Chromosome 16"/>
</dbReference>
<dbReference type="GO" id="GO:0032051">
    <property type="term" value="F:clathrin light chain binding"/>
    <property type="evidence" value="ECO:0007669"/>
    <property type="project" value="TreeGrafter"/>
</dbReference>
<feature type="compositionally biased region" description="Low complexity" evidence="8">
    <location>
        <begin position="1387"/>
        <end position="1401"/>
    </location>
</feature>
<dbReference type="SUPFAM" id="SSF48464">
    <property type="entry name" value="ENTH/VHS domain"/>
    <property type="match status" value="1"/>
</dbReference>
<dbReference type="FunFam" id="1.20.1410.10:FF:000006">
    <property type="entry name" value="Huntingtin interacting protein"/>
    <property type="match status" value="1"/>
</dbReference>
<feature type="coiled-coil region" evidence="7">
    <location>
        <begin position="337"/>
        <end position="441"/>
    </location>
</feature>
<dbReference type="SUPFAM" id="SSF109885">
    <property type="entry name" value="I/LWEQ domain"/>
    <property type="match status" value="1"/>
</dbReference>
<dbReference type="InterPro" id="IPR002558">
    <property type="entry name" value="ILWEQ_dom"/>
</dbReference>
<dbReference type="InterPro" id="IPR032422">
    <property type="entry name" value="HIP1_clath-bd"/>
</dbReference>
<feature type="compositionally biased region" description="Acidic residues" evidence="8">
    <location>
        <begin position="1104"/>
        <end position="1115"/>
    </location>
</feature>
<feature type="compositionally biased region" description="Polar residues" evidence="8">
    <location>
        <begin position="1412"/>
        <end position="1422"/>
    </location>
</feature>
<evidence type="ECO:0000259" key="10">
    <source>
        <dbReference type="PROSITE" id="PS50945"/>
    </source>
</evidence>
<dbReference type="Pfam" id="PF16515">
    <property type="entry name" value="HIP1_clath_bdg"/>
    <property type="match status" value="2"/>
</dbReference>
<evidence type="ECO:0000256" key="4">
    <source>
        <dbReference type="ARBA" id="ARBA00022583"/>
    </source>
</evidence>
<comment type="caution">
    <text evidence="11">The sequence shown here is derived from an EMBL/GenBank/DDBJ whole genome shotgun (WGS) entry which is preliminary data.</text>
</comment>
<evidence type="ECO:0000256" key="2">
    <source>
        <dbReference type="ARBA" id="ARBA00010135"/>
    </source>
</evidence>
<dbReference type="STRING" id="8167.A0A484CFM1"/>
<reference evidence="11 12" key="1">
    <citation type="submission" date="2019-01" db="EMBL/GenBank/DDBJ databases">
        <title>A chromosome-scale genome assembly of the yellow perch, Perca flavescens.</title>
        <authorList>
            <person name="Feron R."/>
            <person name="Morvezen R."/>
            <person name="Bestin A."/>
            <person name="Haffray P."/>
            <person name="Klopp C."/>
            <person name="Zahm M."/>
            <person name="Cabau C."/>
            <person name="Roques C."/>
            <person name="Donnadieu C."/>
            <person name="Bouchez O."/>
            <person name="Christie M."/>
            <person name="Larson W."/>
            <person name="Guiguen Y."/>
        </authorList>
    </citation>
    <scope>NUCLEOTIDE SEQUENCE [LARGE SCALE GENOMIC DNA]</scope>
    <source>
        <strain evidence="11">YP-PL-M2</strain>
        <tissue evidence="11">Blood</tissue>
    </source>
</reference>
<evidence type="ECO:0000313" key="12">
    <source>
        <dbReference type="Proteomes" id="UP000295070"/>
    </source>
</evidence>
<dbReference type="Gene3D" id="1.25.40.90">
    <property type="match status" value="1"/>
</dbReference>
<protein>
    <recommendedName>
        <fullName evidence="13">I/LWEQ domain-containing protein</fullName>
    </recommendedName>
</protein>
<dbReference type="InterPro" id="IPR011417">
    <property type="entry name" value="ANTH_dom"/>
</dbReference>
<dbReference type="PANTHER" id="PTHR10407">
    <property type="entry name" value="HUNTINGTIN INTERACTING PROTEIN 1"/>
    <property type="match status" value="1"/>
</dbReference>
<feature type="coiled-coil region" evidence="7">
    <location>
        <begin position="470"/>
        <end position="529"/>
    </location>
</feature>
<evidence type="ECO:0000256" key="6">
    <source>
        <dbReference type="ARBA" id="ARBA00023203"/>
    </source>
</evidence>
<dbReference type="InterPro" id="IPR013809">
    <property type="entry name" value="ENTH"/>
</dbReference>
<evidence type="ECO:0000256" key="5">
    <source>
        <dbReference type="ARBA" id="ARBA00023054"/>
    </source>
</evidence>
<feature type="compositionally biased region" description="Polar residues" evidence="8">
    <location>
        <begin position="1371"/>
        <end position="1386"/>
    </location>
</feature>
<keyword evidence="4" id="KW-0254">Endocytosis</keyword>
<evidence type="ECO:0000256" key="1">
    <source>
        <dbReference type="ARBA" id="ARBA00004496"/>
    </source>
</evidence>
<evidence type="ECO:0000313" key="11">
    <source>
        <dbReference type="EMBL" id="TDH02377.1"/>
    </source>
</evidence>
<dbReference type="PROSITE" id="PS50945">
    <property type="entry name" value="I_LWEQ"/>
    <property type="match status" value="1"/>
</dbReference>
<dbReference type="GO" id="GO:0006897">
    <property type="term" value="P:endocytosis"/>
    <property type="evidence" value="ECO:0007669"/>
    <property type="project" value="UniProtKB-KW"/>
</dbReference>
<dbReference type="SMART" id="SM00307">
    <property type="entry name" value="ILWEQ"/>
    <property type="match status" value="1"/>
</dbReference>
<sequence length="1451" mass="161675">MSKTKTKSDNKTEKALAAEKEQFNKQQLHNISKTLISGETPLKEKYVRNIIMGTHKEGGASTFWSYTLNLPLSSNSMISWKFCYLLHKVLRDGHRNAVRDSHRYCRNVKDMGILWGNLHDRYGHIVALSAKFLCLKMEFHAKHKVIPANLEASDETFDRESGNDVTKVLDITQELMDYWDAGLKMEETVLRQLDANGAKSTTPAGQCRLTPLIPLILDCSLLYHFSVLSMFKLHSRIAPDVLLGHRERFRDLFNSLTQFFDRARETEFFKTIIQIPDLPDEPPNFLRASALAEYKKPVVVMPNEERHNEEEVEVQPELREAPQYYMLSQMGGPDASAEQRETENESLKRELQALKPELQLIKTEAQRCLTELKAQVNRLEAEVEEQRTQKQMAMMEKEHLRMEVEALRSTNVANVGAQIGFKEADHRAQAAELRFAQLKERHAELITSHADLMKKNAETVKLLSGTQHGQDDLLKYKQQLENELENLRQEKRNPTSQQQQEVQRLNTELLEQRAELALLRSTLDNKDKEGSQVSSSLTALQAERDVLLRSAREKDAELSSLRQQALQQQGSLDLERERLQRELEALRAQLQQKLAINAEQKLEIDRLRRELDSTRAELNRANSALQSKEMSGTQLSSSVAGLQAEREVLLRSMRDQEGELNSLRQQAQLHHSSLEQERQRSSVELGNLHAQLQQQACREAELSKKLQDEQFCLLQCAVVEAEGIILDAVAKLDDPIHVSCICSPDYLVNRADITLRSIDKMQQSHIVYLGNRNDASGLLRSVTQFSHLAADTIVNGSATSHSAPTDQADRLTDSCRDCANHCLQFLKDLKLQASLQRADPSAVRYTVQRILALGQDLRPKGQDVMKGELASMVDKEMSATSTAIEEAVLRMDEILNQAKRETSGIKLEVNQSILGSCSDLMKAVHMLVTASTDLQKDIVEGGRGAASVTEFYAKNSRWTEGLISASKAVGWGATQLLDSADRVVGEKGTYEELIACSHEIAASTAQLVAASKVKADRSNKKLNTLKQASRHVNDMAAVVVTSTKHGQQQISDQGVMDFSGMSLIKLKTEEMEVQVKVLQLESQLEQERVRLGELRKRHYKLDASGDEGADAEDGADSFPPPPPPTLLECAPGPPSFLQTQPYPNTQSYAATNPFAPAQTPTQSFSVPQSYTQTNTYTPSQTSIPSQTYTPSQTSIPSQTYTPSQTSIPSQTYTPSQTSIPSQTYTPSQTSIPSQTYTPSQTSIPSQTYTPSQTSIPSQTYTPSQTSIPSQTYTPSQTSIPSQTYTPSQTSIPSQTYTPSQTSIPSQTYTPSQTSIPSQTYTPSQTSIPSQTYTPSQTSIPSQTYTPSQTSIPSQTYTPSQPFIPTQPYSPPQSFTPNPTQTYLTPQSYSLSTPSTNPSSLSRPQSPALPRASPQNNTESTKPASRKPNIFTKSGNLLKNAFKRGETGTGES</sequence>